<proteinExistence type="predicted"/>
<dbReference type="RefSeq" id="WP_047573436.1">
    <property type="nucleotide sequence ID" value="NZ_JPQT01000096.1"/>
</dbReference>
<dbReference type="InterPro" id="IPR052358">
    <property type="entry name" value="Aro_Compnd_Degr_Hydrolases"/>
</dbReference>
<sequence length="289" mass="31822">MPDSLTSPILGIDGHAHVFNRELTLTSGRRYTPDYDAPLDAYLTQLRLHGLSHGVLVQPSFLGTDNRYLLAALQQAPEQLRGVAVVDIDSSREQLEQMAGQGVVGIRLNLMGKPLPDFTEPQWQRLLGHVADLGWHVELHRGVVDLPQVIRGLLPFGCKIVIDHFGRPDALSGVEHPAFQALLETGATGQVWVKVSAIYRLGGSNQQNMTFAQAALPLLVKHFGLERLVWGSDWPHTQHEQDVSFDTVIQQLHALGCADNVRRALLIDAPQALFGFSVVNSLLQLKPTP</sequence>
<comment type="caution">
    <text evidence="2">The sequence shown here is derived from an EMBL/GenBank/DDBJ whole genome shotgun (WGS) entry which is preliminary data.</text>
</comment>
<evidence type="ECO:0000313" key="2">
    <source>
        <dbReference type="EMBL" id="KFE52682.1"/>
    </source>
</evidence>
<dbReference type="InterPro" id="IPR006680">
    <property type="entry name" value="Amidohydro-rel"/>
</dbReference>
<dbReference type="GO" id="GO:0016787">
    <property type="term" value="F:hydrolase activity"/>
    <property type="evidence" value="ECO:0007669"/>
    <property type="project" value="InterPro"/>
</dbReference>
<dbReference type="PANTHER" id="PTHR35563">
    <property type="entry name" value="BARREL METAL-DEPENDENT HYDROLASE, PUTATIVE (AFU_ORTHOLOGUE AFUA_1G16240)-RELATED"/>
    <property type="match status" value="1"/>
</dbReference>
<dbReference type="SUPFAM" id="SSF51556">
    <property type="entry name" value="Metallo-dependent hydrolases"/>
    <property type="match status" value="1"/>
</dbReference>
<organism evidence="2 3">
    <name type="scientific">Pseudomonas syringae</name>
    <dbReference type="NCBI Taxonomy" id="317"/>
    <lineage>
        <taxon>Bacteria</taxon>
        <taxon>Pseudomonadati</taxon>
        <taxon>Pseudomonadota</taxon>
        <taxon>Gammaproteobacteria</taxon>
        <taxon>Pseudomonadales</taxon>
        <taxon>Pseudomonadaceae</taxon>
        <taxon>Pseudomonas</taxon>
    </lineage>
</organism>
<reference evidence="2 3" key="1">
    <citation type="submission" date="2014-07" db="EMBL/GenBank/DDBJ databases">
        <title>Draft Genome Sequences of Environmental Pseudomonas syringae strains.</title>
        <authorList>
            <person name="Baltrus D.A."/>
            <person name="Berge O."/>
            <person name="Morris C."/>
        </authorList>
    </citation>
    <scope>NUCLEOTIDE SEQUENCE [LARGE SCALE GENOMIC DNA]</scope>
    <source>
        <strain evidence="2 3">CEB003</strain>
    </source>
</reference>
<evidence type="ECO:0000259" key="1">
    <source>
        <dbReference type="Pfam" id="PF04909"/>
    </source>
</evidence>
<evidence type="ECO:0000313" key="3">
    <source>
        <dbReference type="Proteomes" id="UP000028643"/>
    </source>
</evidence>
<name>A0A085VB69_PSESX</name>
<dbReference type="Gene3D" id="3.20.20.140">
    <property type="entry name" value="Metal-dependent hydrolases"/>
    <property type="match status" value="1"/>
</dbReference>
<dbReference type="Pfam" id="PF04909">
    <property type="entry name" value="Amidohydro_2"/>
    <property type="match status" value="1"/>
</dbReference>
<protein>
    <submittedName>
        <fullName evidence="2">Membrane protein</fullName>
    </submittedName>
</protein>
<dbReference type="Proteomes" id="UP000028643">
    <property type="component" value="Unassembled WGS sequence"/>
</dbReference>
<dbReference type="PATRIC" id="fig|317.174.peg.1491"/>
<dbReference type="EMBL" id="JPQT01000096">
    <property type="protein sequence ID" value="KFE52682.1"/>
    <property type="molecule type" value="Genomic_DNA"/>
</dbReference>
<accession>A0A085VB69</accession>
<dbReference type="PANTHER" id="PTHR35563:SF2">
    <property type="entry name" value="BARREL METAL-DEPENDENT HYDROLASE, PUTATIVE (AFU_ORTHOLOGUE AFUA_1G16240)-RELATED"/>
    <property type="match status" value="1"/>
</dbReference>
<gene>
    <name evidence="2" type="ORF">IV02_07330</name>
</gene>
<feature type="domain" description="Amidohydrolase-related" evidence="1">
    <location>
        <begin position="12"/>
        <end position="276"/>
    </location>
</feature>
<dbReference type="InterPro" id="IPR032466">
    <property type="entry name" value="Metal_Hydrolase"/>
</dbReference>
<dbReference type="AlphaFoldDB" id="A0A085VB69"/>